<protein>
    <recommendedName>
        <fullName evidence="7">GAGA-binding transcriptional activator</fullName>
    </recommendedName>
</protein>
<feature type="region of interest" description="Disordered" evidence="9">
    <location>
        <begin position="225"/>
        <end position="307"/>
    </location>
</feature>
<dbReference type="GO" id="GO:0003700">
    <property type="term" value="F:DNA-binding transcription factor activity"/>
    <property type="evidence" value="ECO:0007669"/>
    <property type="project" value="UniProtKB-UniRule"/>
</dbReference>
<dbReference type="EMBL" id="OIVN01000025">
    <property type="protein sequence ID" value="SPC72817.1"/>
    <property type="molecule type" value="Genomic_DNA"/>
</dbReference>
<evidence type="ECO:0000256" key="7">
    <source>
        <dbReference type="RuleBase" id="RU367160"/>
    </source>
</evidence>
<evidence type="ECO:0000256" key="9">
    <source>
        <dbReference type="SAM" id="MobiDB-lite"/>
    </source>
</evidence>
<dbReference type="InterPro" id="IPR010409">
    <property type="entry name" value="GAGA-bd_tscrpt_act"/>
</dbReference>
<comment type="function">
    <text evidence="7">Transcriptional regulator that specifically binds to GA-rich elements (GAGA-repeats) present in regulatory sequences of genes involved in developmental processes.</text>
</comment>
<sequence length="415" mass="45815">MKHELHPAGHAVKHELHPAGQALPCRSQRSGGGAVPISAGGVGWLGFVCFWLLRLIYGGCGGGGWKFETVIAICKSQMDDGGHRENGRHKADQYKAAQSQWLMQHQPSMKQIMGIMAERDAAVQERNLAIAEKKAAIAERDMALLERDTAIAERNNAMLERDNAIATLQYRENSLTSGNMSCPPGCQISRGVKHIHHPQQHIHHVPHMGETSYNTREMHTSDALAISQVTSEPAKSRRAKRTKETKGMPSDKKASRPPRKIKRESDDLNKIMFGKSNDWKSEQEQDMGGGGDDLNRQSGGPKTDWKGQDLGLNQVVFDESTMPAPVCSCTGILRQCYKWGNGGWQSSCCTTTMSMYPLPAVPNKRHARVGGRKMSGSAFNKLLSRLAAEGHDLSIPVDLKDHWAKHGTNRYITIK</sequence>
<keyword evidence="4 7" id="KW-0238">DNA-binding</keyword>
<evidence type="ECO:0000256" key="4">
    <source>
        <dbReference type="ARBA" id="ARBA00023125"/>
    </source>
</evidence>
<evidence type="ECO:0000256" key="1">
    <source>
        <dbReference type="ARBA" id="ARBA00004123"/>
    </source>
</evidence>
<feature type="coiled-coil region" evidence="8">
    <location>
        <begin position="121"/>
        <end position="162"/>
    </location>
</feature>
<dbReference type="Pfam" id="PF06217">
    <property type="entry name" value="GAGA_bind"/>
    <property type="match status" value="1"/>
</dbReference>
<evidence type="ECO:0000256" key="6">
    <source>
        <dbReference type="ARBA" id="ARBA00023242"/>
    </source>
</evidence>
<evidence type="ECO:0000256" key="2">
    <source>
        <dbReference type="ARBA" id="ARBA00007911"/>
    </source>
</evidence>
<keyword evidence="3 7" id="KW-0805">Transcription regulation</keyword>
<dbReference type="GO" id="GO:0009723">
    <property type="term" value="P:response to ethylene"/>
    <property type="evidence" value="ECO:0007669"/>
    <property type="project" value="TreeGrafter"/>
</dbReference>
<feature type="compositionally biased region" description="Basic and acidic residues" evidence="9">
    <location>
        <begin position="242"/>
        <end position="254"/>
    </location>
</feature>
<evidence type="ECO:0000256" key="3">
    <source>
        <dbReference type="ARBA" id="ARBA00023015"/>
    </source>
</evidence>
<evidence type="ECO:0000256" key="5">
    <source>
        <dbReference type="ARBA" id="ARBA00023163"/>
    </source>
</evidence>
<gene>
    <name evidence="10" type="ORF">FSB_LOCUS699</name>
</gene>
<organism evidence="10">
    <name type="scientific">Fagus sylvatica</name>
    <name type="common">Beechnut</name>
    <dbReference type="NCBI Taxonomy" id="28930"/>
    <lineage>
        <taxon>Eukaryota</taxon>
        <taxon>Viridiplantae</taxon>
        <taxon>Streptophyta</taxon>
        <taxon>Embryophyta</taxon>
        <taxon>Tracheophyta</taxon>
        <taxon>Spermatophyta</taxon>
        <taxon>Magnoliopsida</taxon>
        <taxon>eudicotyledons</taxon>
        <taxon>Gunneridae</taxon>
        <taxon>Pentapetalae</taxon>
        <taxon>rosids</taxon>
        <taxon>fabids</taxon>
        <taxon>Fagales</taxon>
        <taxon>Fagaceae</taxon>
        <taxon>Fagus</taxon>
    </lineage>
</organism>
<dbReference type="GO" id="GO:0043565">
    <property type="term" value="F:sequence-specific DNA binding"/>
    <property type="evidence" value="ECO:0007669"/>
    <property type="project" value="TreeGrafter"/>
</dbReference>
<dbReference type="AlphaFoldDB" id="A0A2N9E1P7"/>
<dbReference type="GO" id="GO:0005634">
    <property type="term" value="C:nucleus"/>
    <property type="evidence" value="ECO:0007669"/>
    <property type="project" value="UniProtKB-SubCell"/>
</dbReference>
<comment type="subcellular location">
    <subcellularLocation>
        <location evidence="1 7">Nucleus</location>
    </subcellularLocation>
</comment>
<keyword evidence="5 7" id="KW-0804">Transcription</keyword>
<name>A0A2N9E1P7_FAGSY</name>
<keyword evidence="6 7" id="KW-0539">Nucleus</keyword>
<proteinExistence type="inferred from homology"/>
<dbReference type="SMART" id="SM01226">
    <property type="entry name" value="GAGA_bind"/>
    <property type="match status" value="1"/>
</dbReference>
<comment type="similarity">
    <text evidence="2 7">Belongs to the BBR/BPC family.</text>
</comment>
<dbReference type="PANTHER" id="PTHR31421:SF2">
    <property type="entry name" value="PROTEIN BASIC PENTACYSTEINE6"/>
    <property type="match status" value="1"/>
</dbReference>
<evidence type="ECO:0000313" key="10">
    <source>
        <dbReference type="EMBL" id="SPC72817.1"/>
    </source>
</evidence>
<accession>A0A2N9E1P7</accession>
<dbReference type="PANTHER" id="PTHR31421">
    <property type="entry name" value="PROTEIN BASIC PENTACYSTEINE3"/>
    <property type="match status" value="1"/>
</dbReference>
<evidence type="ECO:0000256" key="8">
    <source>
        <dbReference type="SAM" id="Coils"/>
    </source>
</evidence>
<keyword evidence="8" id="KW-0175">Coiled coil</keyword>
<reference evidence="10" key="1">
    <citation type="submission" date="2018-02" db="EMBL/GenBank/DDBJ databases">
        <authorList>
            <person name="Cohen D.B."/>
            <person name="Kent A.D."/>
        </authorList>
    </citation>
    <scope>NUCLEOTIDE SEQUENCE</scope>
</reference>